<feature type="transmembrane region" description="Helical" evidence="1">
    <location>
        <begin position="6"/>
        <end position="25"/>
    </location>
</feature>
<keyword evidence="1" id="KW-0472">Membrane</keyword>
<keyword evidence="1" id="KW-1133">Transmembrane helix</keyword>
<keyword evidence="1" id="KW-0812">Transmembrane</keyword>
<proteinExistence type="predicted"/>
<gene>
    <name evidence="2" type="ORF">SAMN05216184_101531</name>
</gene>
<dbReference type="SUPFAM" id="SSF55729">
    <property type="entry name" value="Acyl-CoA N-acyltransferases (Nat)"/>
    <property type="match status" value="1"/>
</dbReference>
<organism evidence="2 3">
    <name type="scientific">Georgenia satyanarayanai</name>
    <dbReference type="NCBI Taxonomy" id="860221"/>
    <lineage>
        <taxon>Bacteria</taxon>
        <taxon>Bacillati</taxon>
        <taxon>Actinomycetota</taxon>
        <taxon>Actinomycetes</taxon>
        <taxon>Micrococcales</taxon>
        <taxon>Bogoriellaceae</taxon>
        <taxon>Georgenia</taxon>
    </lineage>
</organism>
<dbReference type="InterPro" id="IPR016181">
    <property type="entry name" value="Acyl_CoA_acyltransferase"/>
</dbReference>
<feature type="transmembrane region" description="Helical" evidence="1">
    <location>
        <begin position="59"/>
        <end position="77"/>
    </location>
</feature>
<evidence type="ECO:0000313" key="3">
    <source>
        <dbReference type="Proteomes" id="UP000250222"/>
    </source>
</evidence>
<accession>A0A2Y9A3U3</accession>
<evidence type="ECO:0000256" key="1">
    <source>
        <dbReference type="SAM" id="Phobius"/>
    </source>
</evidence>
<dbReference type="EMBL" id="UETB01000001">
    <property type="protein sequence ID" value="SSA36877.1"/>
    <property type="molecule type" value="Genomic_DNA"/>
</dbReference>
<sequence>MIDLSPGWQVALEVLGWVGSGIVVWSMMQQRILRLRVYNLIGCVVQVLYNGVLGVWPVVALNVVLAVVQVVNLTRLLRGRDDPASYSVAEVPAHGPLLTQLVERHREDVARFHPGFTTPTASADAFVVMSGDEVAGCVVVHDDDGVAQIELDYVTERFRDFSPGRFVFRRSGVLADRGYRAVASAPGTVEPYYEQVGFERRGDRFVLDLTA</sequence>
<protein>
    <submittedName>
        <fullName evidence="2">Inner membrane protein</fullName>
    </submittedName>
</protein>
<dbReference type="AlphaFoldDB" id="A0A2Y9A3U3"/>
<dbReference type="RefSeq" id="WP_220035061.1">
    <property type="nucleotide sequence ID" value="NZ_QKLZ01000001.1"/>
</dbReference>
<dbReference type="Proteomes" id="UP000250222">
    <property type="component" value="Unassembled WGS sequence"/>
</dbReference>
<name>A0A2Y9A3U3_9MICO</name>
<keyword evidence="3" id="KW-1185">Reference proteome</keyword>
<evidence type="ECO:0000313" key="2">
    <source>
        <dbReference type="EMBL" id="SSA36877.1"/>
    </source>
</evidence>
<reference evidence="2 3" key="1">
    <citation type="submission" date="2016-10" db="EMBL/GenBank/DDBJ databases">
        <authorList>
            <person name="Cai Z."/>
        </authorList>
    </citation>
    <scope>NUCLEOTIDE SEQUENCE [LARGE SCALE GENOMIC DNA]</scope>
    <source>
        <strain evidence="2 3">CGMCC 1.10826</strain>
    </source>
</reference>